<feature type="chain" id="PRO_5044215337" description="DUF3103 family protein" evidence="1">
    <location>
        <begin position="24"/>
        <end position="382"/>
    </location>
</feature>
<evidence type="ECO:0000313" key="2">
    <source>
        <dbReference type="EMBL" id="OOE40311.1"/>
    </source>
</evidence>
<comment type="caution">
    <text evidence="2">The sequence shown here is derived from an EMBL/GenBank/DDBJ whole genome shotgun (WGS) entry which is preliminary data.</text>
</comment>
<accession>A0AB36JY87</accession>
<keyword evidence="1" id="KW-0732">Signal</keyword>
<reference evidence="2 3" key="1">
    <citation type="journal article" date="2017" name="Genome Announc.">
        <title>Draft Genome Sequences of Salinivibrio proteolyticus, Salinivibrio sharmensis, Salinivibrio siamensis, Salinivibrio costicola subsp. alcaliphilus, Salinivibrio costicola subsp. vallismortis, and 29 New Isolates Belonging to the Genus Salinivibrio.</title>
        <authorList>
            <person name="Lopez-Hermoso C."/>
            <person name="de la Haba R.R."/>
            <person name="Sanchez-Porro C."/>
            <person name="Bayliss S.C."/>
            <person name="Feil E.J."/>
            <person name="Ventosa A."/>
        </authorList>
    </citation>
    <scope>NUCLEOTIDE SEQUENCE [LARGE SCALE GENOMIC DNA]</scope>
    <source>
        <strain evidence="2 3">AL184</strain>
    </source>
</reference>
<keyword evidence="3" id="KW-1185">Reference proteome</keyword>
<gene>
    <name evidence="2" type="ORF">BZG00_05640</name>
</gene>
<sequence length="382" mass="42822">MNKKILISLLLVGFTHTFTPAFAGNADNRVVTVKRDTAKQLSRDYAQIAPTLQRNINSYGLNAPLSALTKPEARSSRSKRSLDTQLHSADRALREAQGVEDVADQLLEVRLADPSMLARWQAGQAPLFAFEPAGDEKTWTQIEAFDIEGNTHWLDVYQMPDRPVLVVDTNGKASLKAGLEVMRRTLAEQNPAPRMRRSARMMAQEPAEPIDTTVLKTIRLEDDQEPWISGAAEVYAIVTGVNPSRDEPTLDIVDMPYLDYDQTTYHPNQVMIHWERYRWGAADVILMEQDDGTNYKELALKLNEVASDIIAAIPDLEVQAYGVITKITGKIIEAIPDGWLTNDDDFVDVYYTLLKGREYRDHPSAGGNTIATWEPLTIEPTK</sequence>
<proteinExistence type="predicted"/>
<dbReference type="RefSeq" id="WP_077649247.1">
    <property type="nucleotide sequence ID" value="NZ_CP040021.1"/>
</dbReference>
<organism evidence="2 3">
    <name type="scientific">Salinivibrio kushneri</name>
    <dbReference type="NCBI Taxonomy" id="1908198"/>
    <lineage>
        <taxon>Bacteria</taxon>
        <taxon>Pseudomonadati</taxon>
        <taxon>Pseudomonadota</taxon>
        <taxon>Gammaproteobacteria</taxon>
        <taxon>Vibrionales</taxon>
        <taxon>Vibrionaceae</taxon>
        <taxon>Salinivibrio</taxon>
    </lineage>
</organism>
<protein>
    <recommendedName>
        <fullName evidence="4">DUF3103 family protein</fullName>
    </recommendedName>
</protein>
<evidence type="ECO:0000256" key="1">
    <source>
        <dbReference type="SAM" id="SignalP"/>
    </source>
</evidence>
<feature type="signal peptide" evidence="1">
    <location>
        <begin position="1"/>
        <end position="23"/>
    </location>
</feature>
<dbReference type="InterPro" id="IPR021452">
    <property type="entry name" value="DUF3103"/>
</dbReference>
<dbReference type="Pfam" id="PF11301">
    <property type="entry name" value="DUF3103"/>
    <property type="match status" value="1"/>
</dbReference>
<evidence type="ECO:0008006" key="4">
    <source>
        <dbReference type="Google" id="ProtNLM"/>
    </source>
</evidence>
<name>A0AB36JY87_9GAMM</name>
<dbReference type="Proteomes" id="UP000189021">
    <property type="component" value="Unassembled WGS sequence"/>
</dbReference>
<dbReference type="AlphaFoldDB" id="A0AB36JY87"/>
<evidence type="ECO:0000313" key="3">
    <source>
        <dbReference type="Proteomes" id="UP000189021"/>
    </source>
</evidence>
<dbReference type="EMBL" id="MUEK01000004">
    <property type="protein sequence ID" value="OOE40311.1"/>
    <property type="molecule type" value="Genomic_DNA"/>
</dbReference>